<name>A0ABR1ZWZ5_9ROSI</name>
<dbReference type="Proteomes" id="UP001396334">
    <property type="component" value="Unassembled WGS sequence"/>
</dbReference>
<dbReference type="EMBL" id="JBBPBN010000509">
    <property type="protein sequence ID" value="KAK8485281.1"/>
    <property type="molecule type" value="Genomic_DNA"/>
</dbReference>
<sequence>MELGIANAKRGMQFGEMKKETNDVIFAKDVKEKVNEAVHVEKRMLTKLGQKGIGPTDVMGWAQYRLTVRPRPRASCLSGIA</sequence>
<accession>A0ABR1ZWZ5</accession>
<reference evidence="1 2" key="1">
    <citation type="journal article" date="2024" name="G3 (Bethesda)">
        <title>Genome assembly of Hibiscus sabdariffa L. provides insights into metabolisms of medicinal natural products.</title>
        <authorList>
            <person name="Kim T."/>
        </authorList>
    </citation>
    <scope>NUCLEOTIDE SEQUENCE [LARGE SCALE GENOMIC DNA]</scope>
    <source>
        <strain evidence="1">TK-2024</strain>
        <tissue evidence="1">Old leaves</tissue>
    </source>
</reference>
<gene>
    <name evidence="1" type="ORF">V6N11_038053</name>
</gene>
<comment type="caution">
    <text evidence="1">The sequence shown here is derived from an EMBL/GenBank/DDBJ whole genome shotgun (WGS) entry which is preliminary data.</text>
</comment>
<evidence type="ECO:0000313" key="1">
    <source>
        <dbReference type="EMBL" id="KAK8485281.1"/>
    </source>
</evidence>
<proteinExistence type="predicted"/>
<keyword evidence="2" id="KW-1185">Reference proteome</keyword>
<evidence type="ECO:0000313" key="2">
    <source>
        <dbReference type="Proteomes" id="UP001396334"/>
    </source>
</evidence>
<protein>
    <submittedName>
        <fullName evidence="1">Uncharacterized protein</fullName>
    </submittedName>
</protein>
<organism evidence="1 2">
    <name type="scientific">Hibiscus sabdariffa</name>
    <name type="common">roselle</name>
    <dbReference type="NCBI Taxonomy" id="183260"/>
    <lineage>
        <taxon>Eukaryota</taxon>
        <taxon>Viridiplantae</taxon>
        <taxon>Streptophyta</taxon>
        <taxon>Embryophyta</taxon>
        <taxon>Tracheophyta</taxon>
        <taxon>Spermatophyta</taxon>
        <taxon>Magnoliopsida</taxon>
        <taxon>eudicotyledons</taxon>
        <taxon>Gunneridae</taxon>
        <taxon>Pentapetalae</taxon>
        <taxon>rosids</taxon>
        <taxon>malvids</taxon>
        <taxon>Malvales</taxon>
        <taxon>Malvaceae</taxon>
        <taxon>Malvoideae</taxon>
        <taxon>Hibiscus</taxon>
    </lineage>
</organism>